<accession>B8KTB2</accession>
<keyword evidence="3" id="KW-1185">Reference proteome</keyword>
<dbReference type="RefSeq" id="WP_009020849.1">
    <property type="nucleotide sequence ID" value="NZ_DS999411.1"/>
</dbReference>
<feature type="transmembrane region" description="Helical" evidence="1">
    <location>
        <begin position="21"/>
        <end position="40"/>
    </location>
</feature>
<keyword evidence="1" id="KW-1133">Transmembrane helix</keyword>
<dbReference type="InterPro" id="IPR006311">
    <property type="entry name" value="TAT_signal"/>
</dbReference>
<evidence type="ECO:0000313" key="2">
    <source>
        <dbReference type="EMBL" id="EED36105.1"/>
    </source>
</evidence>
<dbReference type="AlphaFoldDB" id="B8KTB2"/>
<name>B8KTB2_9GAMM</name>
<reference evidence="3" key="1">
    <citation type="journal article" date="2013" name="BMC Microbiol.">
        <title>Taxonomy and evolution of bacteriochlorophyll a-containing members of the OM60/NOR5 clade of marine gammaproteobacteria: description of Luminiphilus syltensis gen. nov., sp. nov., reclassification of Haliea rubra as Pseudohaliea rubra gen. nov., comb. nov., and emendation of Chromatocurvus halotolerans.</title>
        <authorList>
            <person name="Spring S."/>
            <person name="Riedel T."/>
            <person name="Sproer C."/>
            <person name="Yan S."/>
            <person name="Harder J."/>
            <person name="Fuchs B.M."/>
        </authorList>
    </citation>
    <scope>NUCLEOTIDE SEQUENCE [LARGE SCALE GENOMIC DNA]</scope>
    <source>
        <strain evidence="3">NOR51-B</strain>
    </source>
</reference>
<evidence type="ECO:0000256" key="1">
    <source>
        <dbReference type="SAM" id="Phobius"/>
    </source>
</evidence>
<organism evidence="2 3">
    <name type="scientific">Luminiphilus syltensis NOR5-1B</name>
    <dbReference type="NCBI Taxonomy" id="565045"/>
    <lineage>
        <taxon>Bacteria</taxon>
        <taxon>Pseudomonadati</taxon>
        <taxon>Pseudomonadota</taxon>
        <taxon>Gammaproteobacteria</taxon>
        <taxon>Cellvibrionales</taxon>
        <taxon>Halieaceae</taxon>
        <taxon>Luminiphilus</taxon>
    </lineage>
</organism>
<gene>
    <name evidence="2" type="ORF">NOR51B_2053</name>
</gene>
<dbReference type="eggNOG" id="ENOG503322M">
    <property type="taxonomic scope" value="Bacteria"/>
</dbReference>
<evidence type="ECO:0000313" key="3">
    <source>
        <dbReference type="Proteomes" id="UP000004699"/>
    </source>
</evidence>
<dbReference type="EMBL" id="DS999411">
    <property type="protein sequence ID" value="EED36105.1"/>
    <property type="molecule type" value="Genomic_DNA"/>
</dbReference>
<dbReference type="HOGENOM" id="CLU_1488160_0_0_6"/>
<keyword evidence="1" id="KW-0472">Membrane</keyword>
<proteinExistence type="predicted"/>
<keyword evidence="1" id="KW-0812">Transmembrane</keyword>
<protein>
    <submittedName>
        <fullName evidence="2">Tat pathway signal sequence domain protein</fullName>
    </submittedName>
</protein>
<sequence>MSDTFAAGKSVDAVQCDRRQFLRSGTALGLFLVAGTWVALTPAQAREKKFTAQVLTSSQIGACEQLGDALVPGAAVAGIAAYIDSQLAKGTDSLLMARYLGAPPNVQPGFYGAALDSAVSALDAAKGDVESVLDAMGSDSIEGWQGPPASFFSFLLRADALDVVYGTEKGFAELAIPYMAHIRPEERW</sequence>
<dbReference type="PROSITE" id="PS51318">
    <property type="entry name" value="TAT"/>
    <property type="match status" value="1"/>
</dbReference>
<dbReference type="Proteomes" id="UP000004699">
    <property type="component" value="Unassembled WGS sequence"/>
</dbReference>
<dbReference type="STRING" id="565045.NOR51B_2053"/>